<evidence type="ECO:0000259" key="1">
    <source>
        <dbReference type="Pfam" id="PF22292"/>
    </source>
</evidence>
<organism evidence="2 3">
    <name type="scientific">Spirosoma validum</name>
    <dbReference type="NCBI Taxonomy" id="2771355"/>
    <lineage>
        <taxon>Bacteria</taxon>
        <taxon>Pseudomonadati</taxon>
        <taxon>Bacteroidota</taxon>
        <taxon>Cytophagia</taxon>
        <taxon>Cytophagales</taxon>
        <taxon>Cytophagaceae</taxon>
        <taxon>Spirosoma</taxon>
    </lineage>
</organism>
<reference evidence="2" key="1">
    <citation type="submission" date="2020-09" db="EMBL/GenBank/DDBJ databases">
        <authorList>
            <person name="Kim M.K."/>
        </authorList>
    </citation>
    <scope>NUCLEOTIDE SEQUENCE</scope>
    <source>
        <strain evidence="2">BT704</strain>
    </source>
</reference>
<dbReference type="InterPro" id="IPR054238">
    <property type="entry name" value="DUF6965"/>
</dbReference>
<dbReference type="Pfam" id="PF22292">
    <property type="entry name" value="DUF6965"/>
    <property type="match status" value="1"/>
</dbReference>
<name>A0A927B2K4_9BACT</name>
<dbReference type="RefSeq" id="WP_191039802.1">
    <property type="nucleotide sequence ID" value="NZ_JACXAA010000005.1"/>
</dbReference>
<evidence type="ECO:0000313" key="2">
    <source>
        <dbReference type="EMBL" id="MBD2754158.1"/>
    </source>
</evidence>
<proteinExistence type="predicted"/>
<evidence type="ECO:0000313" key="3">
    <source>
        <dbReference type="Proteomes" id="UP000653797"/>
    </source>
</evidence>
<sequence length="86" mass="9643">MTILVNPYFCGMPLRSEYQELVDFFSASDLPTGPQHVNEYSVFLNLSGAVSSSLQRLQSEVEATSLSAARMLTEVKQWLVEQEVVE</sequence>
<dbReference type="Proteomes" id="UP000653797">
    <property type="component" value="Unassembled WGS sequence"/>
</dbReference>
<feature type="domain" description="DUF6965" evidence="1">
    <location>
        <begin position="17"/>
        <end position="79"/>
    </location>
</feature>
<protein>
    <recommendedName>
        <fullName evidence="1">DUF6965 domain-containing protein</fullName>
    </recommendedName>
</protein>
<keyword evidence="3" id="KW-1185">Reference proteome</keyword>
<comment type="caution">
    <text evidence="2">The sequence shown here is derived from an EMBL/GenBank/DDBJ whole genome shotgun (WGS) entry which is preliminary data.</text>
</comment>
<gene>
    <name evidence="2" type="ORF">IC230_14720</name>
</gene>
<dbReference type="AlphaFoldDB" id="A0A927B2K4"/>
<dbReference type="EMBL" id="JACXAA010000005">
    <property type="protein sequence ID" value="MBD2754158.1"/>
    <property type="molecule type" value="Genomic_DNA"/>
</dbReference>
<accession>A0A927B2K4</accession>